<evidence type="ECO:0000256" key="1">
    <source>
        <dbReference type="SAM" id="Phobius"/>
    </source>
</evidence>
<dbReference type="OrthoDB" id="3830423at2"/>
<comment type="caution">
    <text evidence="2">The sequence shown here is derived from an EMBL/GenBank/DDBJ whole genome shotgun (WGS) entry which is preliminary data.</text>
</comment>
<protein>
    <recommendedName>
        <fullName evidence="4">Fe-S protein</fullName>
    </recommendedName>
</protein>
<keyword evidence="1" id="KW-0472">Membrane</keyword>
<keyword evidence="1" id="KW-1133">Transmembrane helix</keyword>
<proteinExistence type="predicted"/>
<evidence type="ECO:0000313" key="2">
    <source>
        <dbReference type="EMBL" id="PAY24825.1"/>
    </source>
</evidence>
<evidence type="ECO:0008006" key="4">
    <source>
        <dbReference type="Google" id="ProtNLM"/>
    </source>
</evidence>
<reference evidence="3" key="1">
    <citation type="submission" date="2017-09" db="EMBL/GenBank/DDBJ databases">
        <authorList>
            <person name="Zhang Y."/>
            <person name="Huang X."/>
            <person name="Liu J."/>
            <person name="Lu L."/>
            <person name="Peng K."/>
        </authorList>
    </citation>
    <scope>NUCLEOTIDE SEQUENCE [LARGE SCALE GENOMIC DNA]</scope>
    <source>
        <strain evidence="3">S-XJ-1</strain>
    </source>
</reference>
<name>A0A2A2WUK6_9ACTN</name>
<organism evidence="2 3">
    <name type="scientific">Dietzia natronolimnaea</name>
    <dbReference type="NCBI Taxonomy" id="161920"/>
    <lineage>
        <taxon>Bacteria</taxon>
        <taxon>Bacillati</taxon>
        <taxon>Actinomycetota</taxon>
        <taxon>Actinomycetes</taxon>
        <taxon>Mycobacteriales</taxon>
        <taxon>Dietziaceae</taxon>
        <taxon>Dietzia</taxon>
    </lineage>
</organism>
<feature type="transmembrane region" description="Helical" evidence="1">
    <location>
        <begin position="66"/>
        <end position="84"/>
    </location>
</feature>
<keyword evidence="1" id="KW-0812">Transmembrane</keyword>
<sequence>MDLVFDIVLILHFIGLAGIIGGWLATIKAPLVNKAILHGAILQVVTGLLLVGLREMQDVDLNHMKIGIKLVIAIVILVVAVIGVRREARAAGSTRTLANVAGILGVVNVAIAVLV</sequence>
<dbReference type="EMBL" id="NTGA01000002">
    <property type="protein sequence ID" value="PAY24825.1"/>
    <property type="molecule type" value="Genomic_DNA"/>
</dbReference>
<gene>
    <name evidence="2" type="ORF">CEY15_01220</name>
</gene>
<feature type="transmembrane region" description="Helical" evidence="1">
    <location>
        <begin position="36"/>
        <end position="54"/>
    </location>
</feature>
<accession>A0A2A2WUK6</accession>
<dbReference type="RefSeq" id="WP_095716934.1">
    <property type="nucleotide sequence ID" value="NZ_NTGA01000002.1"/>
</dbReference>
<dbReference type="AlphaFoldDB" id="A0A2A2WUK6"/>
<evidence type="ECO:0000313" key="3">
    <source>
        <dbReference type="Proteomes" id="UP000218810"/>
    </source>
</evidence>
<feature type="transmembrane region" description="Helical" evidence="1">
    <location>
        <begin position="96"/>
        <end position="114"/>
    </location>
</feature>
<dbReference type="Proteomes" id="UP000218810">
    <property type="component" value="Unassembled WGS sequence"/>
</dbReference>
<keyword evidence="3" id="KW-1185">Reference proteome</keyword>
<feature type="transmembrane region" description="Helical" evidence="1">
    <location>
        <begin position="6"/>
        <end position="24"/>
    </location>
</feature>